<gene>
    <name evidence="3" type="ORF">BWY04_00117</name>
</gene>
<evidence type="ECO:0000313" key="3">
    <source>
        <dbReference type="EMBL" id="OQB42679.1"/>
    </source>
</evidence>
<dbReference type="Pfam" id="PF01084">
    <property type="entry name" value="Ribosomal_S18"/>
    <property type="match status" value="1"/>
</dbReference>
<name>A0A1V5ZQZ1_9BACT</name>
<keyword evidence="2" id="KW-0687">Ribonucleoprotein</keyword>
<evidence type="ECO:0000256" key="2">
    <source>
        <dbReference type="ARBA" id="ARBA00023274"/>
    </source>
</evidence>
<keyword evidence="1 3" id="KW-0689">Ribosomal protein</keyword>
<dbReference type="InterPro" id="IPR001648">
    <property type="entry name" value="Ribosomal_bS18"/>
</dbReference>
<comment type="caution">
    <text evidence="3">The sequence shown here is derived from an EMBL/GenBank/DDBJ whole genome shotgun (WGS) entry which is preliminary data.</text>
</comment>
<protein>
    <submittedName>
        <fullName evidence="3">30S ribosomal protein S18</fullName>
    </submittedName>
</protein>
<dbReference type="SUPFAM" id="SSF46911">
    <property type="entry name" value="Ribosomal protein S18"/>
    <property type="match status" value="1"/>
</dbReference>
<sequence length="89" mass="10748">MDSTQIFFEFEKLQKELQKIVDSRDNKKFGNRVSFLSHPENEKYINWKSIVILKKYLTRFGSIKPRKYTKNRVKTQKKLRKAIIRARGL</sequence>
<organism evidence="3">
    <name type="scientific">candidate division CPR1 bacterium ADurb.Bin160</name>
    <dbReference type="NCBI Taxonomy" id="1852826"/>
    <lineage>
        <taxon>Bacteria</taxon>
        <taxon>candidate division CPR1</taxon>
    </lineage>
</organism>
<dbReference type="AlphaFoldDB" id="A0A1V5ZQZ1"/>
<dbReference type="Gene3D" id="4.10.640.10">
    <property type="entry name" value="Ribosomal protein S18"/>
    <property type="match status" value="1"/>
</dbReference>
<dbReference type="EMBL" id="MWDB01000001">
    <property type="protein sequence ID" value="OQB42679.1"/>
    <property type="molecule type" value="Genomic_DNA"/>
</dbReference>
<dbReference type="InterPro" id="IPR036870">
    <property type="entry name" value="Ribosomal_bS18_sf"/>
</dbReference>
<dbReference type="GO" id="GO:0006412">
    <property type="term" value="P:translation"/>
    <property type="evidence" value="ECO:0007669"/>
    <property type="project" value="InterPro"/>
</dbReference>
<dbReference type="GO" id="GO:1990904">
    <property type="term" value="C:ribonucleoprotein complex"/>
    <property type="evidence" value="ECO:0007669"/>
    <property type="project" value="UniProtKB-KW"/>
</dbReference>
<proteinExistence type="predicted"/>
<accession>A0A1V5ZQZ1</accession>
<dbReference type="GO" id="GO:0003735">
    <property type="term" value="F:structural constituent of ribosome"/>
    <property type="evidence" value="ECO:0007669"/>
    <property type="project" value="InterPro"/>
</dbReference>
<dbReference type="GO" id="GO:0005840">
    <property type="term" value="C:ribosome"/>
    <property type="evidence" value="ECO:0007669"/>
    <property type="project" value="UniProtKB-KW"/>
</dbReference>
<dbReference type="Proteomes" id="UP000485621">
    <property type="component" value="Unassembled WGS sequence"/>
</dbReference>
<reference evidence="3" key="1">
    <citation type="submission" date="2017-02" db="EMBL/GenBank/DDBJ databases">
        <title>Delving into the versatile metabolic prowess of the omnipresent phylum Bacteroidetes.</title>
        <authorList>
            <person name="Nobu M.K."/>
            <person name="Mei R."/>
            <person name="Narihiro T."/>
            <person name="Kuroda K."/>
            <person name="Liu W.-T."/>
        </authorList>
    </citation>
    <scope>NUCLEOTIDE SEQUENCE</scope>
    <source>
        <strain evidence="3">ADurb.Bin160</strain>
    </source>
</reference>
<evidence type="ECO:0000256" key="1">
    <source>
        <dbReference type="ARBA" id="ARBA00022980"/>
    </source>
</evidence>